<feature type="region of interest" description="Disordered" evidence="1">
    <location>
        <begin position="1"/>
        <end position="22"/>
    </location>
</feature>
<evidence type="ECO:0000313" key="4">
    <source>
        <dbReference type="Proteomes" id="UP000799772"/>
    </source>
</evidence>
<dbReference type="InterPro" id="IPR036047">
    <property type="entry name" value="F-box-like_dom_sf"/>
</dbReference>
<proteinExistence type="predicted"/>
<keyword evidence="4" id="KW-1185">Reference proteome</keyword>
<feature type="domain" description="F-box" evidence="2">
    <location>
        <begin position="23"/>
        <end position="67"/>
    </location>
</feature>
<dbReference type="Pfam" id="PF12937">
    <property type="entry name" value="F-box-like"/>
    <property type="match status" value="1"/>
</dbReference>
<protein>
    <recommendedName>
        <fullName evidence="2">F-box domain-containing protein</fullName>
    </recommendedName>
</protein>
<evidence type="ECO:0000256" key="1">
    <source>
        <dbReference type="SAM" id="MobiDB-lite"/>
    </source>
</evidence>
<dbReference type="Gene3D" id="1.20.1280.50">
    <property type="match status" value="1"/>
</dbReference>
<dbReference type="SUPFAM" id="SSF81383">
    <property type="entry name" value="F-box domain"/>
    <property type="match status" value="1"/>
</dbReference>
<dbReference type="AlphaFoldDB" id="A0A9P4M1F9"/>
<sequence>MANLNNSSANTAAPATPPPGEWKLPNELTLKIALYSQDREICNLAAVSKKTSEVTADNSHLWRIIFCQEFDLPTDKDLTSKEIKELYQKRRKFLRSGCFCFKDGNTKGETKALRSLLELIIEAYPSWFSEAHGHLVSLNVAKVNIFAYEHNLLANVNRHFRGNKNPQLIALQLVLPHLNLGLELGGIALNPTFGFHDSQKAVYETALSKLIFQNGWNNIDVEWVMHCTNFFKYHLTSPDAQTAFQAFAEIPDEFHIKALEGGLHNEGHALGNKWMGTFAYLDQNELGALRRARANDNLDIFQDKHIDESKFQMLNMEFPTGDMTSEWPSYFEDSLHSLAPLHEPRTRAQRRSPSPSKKAFYFEADGIDEDEPFRSKGWLNPLPSQYGIPGWQRMTMMKYFEEPDGSPAMDSLWAYEGVVIPGGKVIVGRWWSVSGLPINQNQYCGPFILWAIPRDDDFDLLGYVADQTDGLPMMDGAADEPDAYELDTDEDYVQTPRTIEIKTPTTPFF</sequence>
<dbReference type="OrthoDB" id="3971593at2759"/>
<accession>A0A9P4M1F9</accession>
<organism evidence="3 4">
    <name type="scientific">Rhizodiscina lignyota</name>
    <dbReference type="NCBI Taxonomy" id="1504668"/>
    <lineage>
        <taxon>Eukaryota</taxon>
        <taxon>Fungi</taxon>
        <taxon>Dikarya</taxon>
        <taxon>Ascomycota</taxon>
        <taxon>Pezizomycotina</taxon>
        <taxon>Dothideomycetes</taxon>
        <taxon>Pleosporomycetidae</taxon>
        <taxon>Aulographales</taxon>
        <taxon>Rhizodiscinaceae</taxon>
        <taxon>Rhizodiscina</taxon>
    </lineage>
</organism>
<reference evidence="3" key="1">
    <citation type="journal article" date="2020" name="Stud. Mycol.">
        <title>101 Dothideomycetes genomes: a test case for predicting lifestyles and emergence of pathogens.</title>
        <authorList>
            <person name="Haridas S."/>
            <person name="Albert R."/>
            <person name="Binder M."/>
            <person name="Bloem J."/>
            <person name="Labutti K."/>
            <person name="Salamov A."/>
            <person name="Andreopoulos B."/>
            <person name="Baker S."/>
            <person name="Barry K."/>
            <person name="Bills G."/>
            <person name="Bluhm B."/>
            <person name="Cannon C."/>
            <person name="Castanera R."/>
            <person name="Culley D."/>
            <person name="Daum C."/>
            <person name="Ezra D."/>
            <person name="Gonzalez J."/>
            <person name="Henrissat B."/>
            <person name="Kuo A."/>
            <person name="Liang C."/>
            <person name="Lipzen A."/>
            <person name="Lutzoni F."/>
            <person name="Magnuson J."/>
            <person name="Mondo S."/>
            <person name="Nolan M."/>
            <person name="Ohm R."/>
            <person name="Pangilinan J."/>
            <person name="Park H.-J."/>
            <person name="Ramirez L."/>
            <person name="Alfaro M."/>
            <person name="Sun H."/>
            <person name="Tritt A."/>
            <person name="Yoshinaga Y."/>
            <person name="Zwiers L.-H."/>
            <person name="Turgeon B."/>
            <person name="Goodwin S."/>
            <person name="Spatafora J."/>
            <person name="Crous P."/>
            <person name="Grigoriev I."/>
        </authorList>
    </citation>
    <scope>NUCLEOTIDE SEQUENCE</scope>
    <source>
        <strain evidence="3">CBS 133067</strain>
    </source>
</reference>
<dbReference type="InterPro" id="IPR001810">
    <property type="entry name" value="F-box_dom"/>
</dbReference>
<comment type="caution">
    <text evidence="3">The sequence shown here is derived from an EMBL/GenBank/DDBJ whole genome shotgun (WGS) entry which is preliminary data.</text>
</comment>
<evidence type="ECO:0000313" key="3">
    <source>
        <dbReference type="EMBL" id="KAF2094571.1"/>
    </source>
</evidence>
<dbReference type="Proteomes" id="UP000799772">
    <property type="component" value="Unassembled WGS sequence"/>
</dbReference>
<name>A0A9P4M1F9_9PEZI</name>
<feature type="compositionally biased region" description="Low complexity" evidence="1">
    <location>
        <begin position="1"/>
        <end position="14"/>
    </location>
</feature>
<evidence type="ECO:0000259" key="2">
    <source>
        <dbReference type="Pfam" id="PF12937"/>
    </source>
</evidence>
<dbReference type="EMBL" id="ML978134">
    <property type="protein sequence ID" value="KAF2094571.1"/>
    <property type="molecule type" value="Genomic_DNA"/>
</dbReference>
<gene>
    <name evidence="3" type="ORF">NA57DRAFT_60599</name>
</gene>